<evidence type="ECO:0000313" key="1">
    <source>
        <dbReference type="EMBL" id="KAA5613182.1"/>
    </source>
</evidence>
<reference evidence="1 2" key="1">
    <citation type="submission" date="2019-09" db="EMBL/GenBank/DDBJ databases">
        <title>Genome sequence of Rhodovastum atsumiense, a diverse member of the Acetobacteraceae family of non-sulfur purple photosynthetic bacteria.</title>
        <authorList>
            <person name="Meyer T."/>
            <person name="Kyndt J."/>
        </authorList>
    </citation>
    <scope>NUCLEOTIDE SEQUENCE [LARGE SCALE GENOMIC DNA]</scope>
    <source>
        <strain evidence="1 2">DSM 21279</strain>
    </source>
</reference>
<evidence type="ECO:0000313" key="2">
    <source>
        <dbReference type="Proteomes" id="UP000325255"/>
    </source>
</evidence>
<name>A0A5M6IXZ7_9PROT</name>
<keyword evidence="2" id="KW-1185">Reference proteome</keyword>
<dbReference type="EMBL" id="VWPK01000007">
    <property type="protein sequence ID" value="KAA5613182.1"/>
    <property type="molecule type" value="Genomic_DNA"/>
</dbReference>
<dbReference type="OrthoDB" id="197364at2"/>
<accession>A0A5M6IXZ7</accession>
<organism evidence="1 2">
    <name type="scientific">Rhodovastum atsumiense</name>
    <dbReference type="NCBI Taxonomy" id="504468"/>
    <lineage>
        <taxon>Bacteria</taxon>
        <taxon>Pseudomonadati</taxon>
        <taxon>Pseudomonadota</taxon>
        <taxon>Alphaproteobacteria</taxon>
        <taxon>Acetobacterales</taxon>
        <taxon>Acetobacteraceae</taxon>
        <taxon>Rhodovastum</taxon>
    </lineage>
</organism>
<protein>
    <submittedName>
        <fullName evidence="1">Uncharacterized protein</fullName>
    </submittedName>
</protein>
<proteinExistence type="predicted"/>
<dbReference type="RefSeq" id="WP_150039665.1">
    <property type="nucleotide sequence ID" value="NZ_OW485601.1"/>
</dbReference>
<gene>
    <name evidence="1" type="ORF">F1189_05670</name>
</gene>
<sequence>MSSRRPVCAVCGASVRSPFRPPPAEMAPDLDLRPGEPTRSTLPRWLQVCGGCGAVAPDLAALPPTAAAVLGSAEFAELRTRLPGCLPFLRWAMLARPEERREALLQAAWVADDAGDLAEAVSLRRLTASAWGEPESPESALRLIDVLRRAGEFELARARAAALDPDAMDEVSAQILVFQRARIAAGDAGRHLMSSVVRPPASRPHVAQARRPKPARRGLWGRLLGG</sequence>
<dbReference type="Proteomes" id="UP000325255">
    <property type="component" value="Unassembled WGS sequence"/>
</dbReference>
<dbReference type="AlphaFoldDB" id="A0A5M6IXZ7"/>
<comment type="caution">
    <text evidence="1">The sequence shown here is derived from an EMBL/GenBank/DDBJ whole genome shotgun (WGS) entry which is preliminary data.</text>
</comment>